<sequence length="528" mass="58039">MMDLLLDDEPLSATLLGLPGRDHLLRDPAADVELRARAESVLRRAVGDDVTSAVVANEARSLIEKLDAGLVDLTFAHAWHSPASGLLTILPLIRPSDDEGRRDYVARLAAVPPFLAGVRRRQRAAVRAGAVPLARLARKGIDFLDRYLADPDGDPLRTPELTADLAADRDRLLAEEVRPAFAGYREFLAAEVLPHGRPDDRPGLCHLPGGEAKYALLVRRYTTTASTPAELHRTGLELIAALEREYLEVGARVFGLGSVEEVRERIRTDPALRWRDADEMVTAAEATVARAELVAPRWFGRVPQGRCVVERVPEAEQETSSPAYYVDPALDGSRPGTYYVNTRRPHEQDRTIGEALAFHEGVPGHHFQISLAQELDDLPLLRRTALVDSYIEGWGLYAERLADEMGLYSDDTARLGMLASDSARAARLVVDTGLHAFGWTRDQAVDYLRANTGLPDADVQAQVDRFVETPAQALAYMVGRLEIQRLRGEAELRMGAAFDLRAFHDLVLGGGPLPMAVLADVVERWSSG</sequence>
<proteinExistence type="predicted"/>
<name>A0A9X2VGP4_9PSEU</name>
<dbReference type="PANTHER" id="PTHR33361:SF2">
    <property type="entry name" value="DUF885 DOMAIN-CONTAINING PROTEIN"/>
    <property type="match status" value="1"/>
</dbReference>
<accession>A0A9X2VGP4</accession>
<protein>
    <submittedName>
        <fullName evidence="1">DUF885 domain-containing protein</fullName>
    </submittedName>
</protein>
<dbReference type="AlphaFoldDB" id="A0A9X2VGP4"/>
<comment type="caution">
    <text evidence="1">The sequence shown here is derived from an EMBL/GenBank/DDBJ whole genome shotgun (WGS) entry which is preliminary data.</text>
</comment>
<organism evidence="1 2">
    <name type="scientific">Umezawaea endophytica</name>
    <dbReference type="NCBI Taxonomy" id="1654476"/>
    <lineage>
        <taxon>Bacteria</taxon>
        <taxon>Bacillati</taxon>
        <taxon>Actinomycetota</taxon>
        <taxon>Actinomycetes</taxon>
        <taxon>Pseudonocardiales</taxon>
        <taxon>Pseudonocardiaceae</taxon>
        <taxon>Umezawaea</taxon>
    </lineage>
</organism>
<reference evidence="1" key="1">
    <citation type="submission" date="2022-08" db="EMBL/GenBank/DDBJ databases">
        <authorList>
            <person name="Tistechok S."/>
            <person name="Samborskyy M."/>
            <person name="Roman I."/>
        </authorList>
    </citation>
    <scope>NUCLEOTIDE SEQUENCE</scope>
    <source>
        <strain evidence="1">DSM 103496</strain>
    </source>
</reference>
<keyword evidence="2" id="KW-1185">Reference proteome</keyword>
<evidence type="ECO:0000313" key="1">
    <source>
        <dbReference type="EMBL" id="MCS7476313.1"/>
    </source>
</evidence>
<dbReference type="Proteomes" id="UP001141259">
    <property type="component" value="Unassembled WGS sequence"/>
</dbReference>
<dbReference type="EMBL" id="JANYMP010000002">
    <property type="protein sequence ID" value="MCS7476313.1"/>
    <property type="molecule type" value="Genomic_DNA"/>
</dbReference>
<dbReference type="InterPro" id="IPR010281">
    <property type="entry name" value="DUF885"/>
</dbReference>
<gene>
    <name evidence="1" type="ORF">NZH93_05565</name>
</gene>
<dbReference type="Pfam" id="PF05960">
    <property type="entry name" value="DUF885"/>
    <property type="match status" value="1"/>
</dbReference>
<dbReference type="PANTHER" id="PTHR33361">
    <property type="entry name" value="GLR0591 PROTEIN"/>
    <property type="match status" value="1"/>
</dbReference>
<evidence type="ECO:0000313" key="2">
    <source>
        <dbReference type="Proteomes" id="UP001141259"/>
    </source>
</evidence>